<evidence type="ECO:0000313" key="3">
    <source>
        <dbReference type="Proteomes" id="UP000010116"/>
    </source>
</evidence>
<reference evidence="2 3" key="1">
    <citation type="journal article" date="2012" name="ISME J.">
        <title>Genomic insights to SAR86, an abundant and uncultivated marine bacterial lineage.</title>
        <authorList>
            <person name="Dupont C.L."/>
            <person name="Rusch D.B."/>
            <person name="Yooseph S."/>
            <person name="Lombardo M.J."/>
            <person name="Richter R.A."/>
            <person name="Valas R."/>
            <person name="Novotny M."/>
            <person name="Yee-Greenbaum J."/>
            <person name="Selengut J.D."/>
            <person name="Haft D.H."/>
            <person name="Halpern A.L."/>
            <person name="Lasken R.S."/>
            <person name="Nealson K."/>
            <person name="Friedman R."/>
            <person name="Venter J.C."/>
        </authorList>
    </citation>
    <scope>NUCLEOTIDE SEQUENCE [LARGE SCALE GENOMIC DNA]</scope>
</reference>
<keyword evidence="1" id="KW-1133">Transmembrane helix</keyword>
<dbReference type="EMBL" id="JH611164">
    <property type="protein sequence ID" value="EJP73822.1"/>
    <property type="molecule type" value="Genomic_DNA"/>
</dbReference>
<keyword evidence="1" id="KW-0472">Membrane</keyword>
<keyword evidence="1" id="KW-0812">Transmembrane</keyword>
<dbReference type="Pfam" id="PF02325">
    <property type="entry name" value="CCB3_YggT"/>
    <property type="match status" value="1"/>
</dbReference>
<dbReference type="Proteomes" id="UP000010116">
    <property type="component" value="Unassembled WGS sequence"/>
</dbReference>
<dbReference type="AlphaFoldDB" id="J4V5V1"/>
<dbReference type="GO" id="GO:0016020">
    <property type="term" value="C:membrane"/>
    <property type="evidence" value="ECO:0007669"/>
    <property type="project" value="InterPro"/>
</dbReference>
<evidence type="ECO:0000313" key="2">
    <source>
        <dbReference type="EMBL" id="EJP73822.1"/>
    </source>
</evidence>
<feature type="transmembrane region" description="Helical" evidence="1">
    <location>
        <begin position="93"/>
        <end position="112"/>
    </location>
</feature>
<name>J4V5V1_9GAMM</name>
<feature type="transmembrane region" description="Helical" evidence="1">
    <location>
        <begin position="31"/>
        <end position="48"/>
    </location>
</feature>
<organism evidence="2 3">
    <name type="scientific">SAR86 cluster bacterium SAR86B</name>
    <dbReference type="NCBI Taxonomy" id="1123867"/>
    <lineage>
        <taxon>Bacteria</taxon>
        <taxon>Pseudomonadati</taxon>
        <taxon>Pseudomonadota</taxon>
        <taxon>Gammaproteobacteria</taxon>
        <taxon>SAR86 cluster</taxon>
    </lineage>
</organism>
<sequence length="170" mass="19472">MEILNLIIELIVYGLMLYFIFNLFKVDYYNPVVAGFTKIISPILSFLSFFPNKLVSIVFVAIAFKFLLYGYDNGSRFSYINLALVAGLDVVRLFFNLILFIVIGGVILSWVAPGSEHPVNKLIEEISFKVLMPIRRFIPSMGGLDISPIFVLIFLQQLDYFFYAIRMSLL</sequence>
<dbReference type="HOGENOM" id="CLU_089905_1_0_6"/>
<dbReference type="InterPro" id="IPR003425">
    <property type="entry name" value="CCB3/YggT"/>
</dbReference>
<protein>
    <submittedName>
        <fullName evidence="2">Yggt family protein</fullName>
    </submittedName>
</protein>
<proteinExistence type="predicted"/>
<evidence type="ECO:0000256" key="1">
    <source>
        <dbReference type="SAM" id="Phobius"/>
    </source>
</evidence>
<feature type="transmembrane region" description="Helical" evidence="1">
    <location>
        <begin position="6"/>
        <end position="24"/>
    </location>
</feature>
<accession>J4V5V1</accession>
<gene>
    <name evidence="2" type="ORF">NT02SARS_0480</name>
</gene>
<feature type="transmembrane region" description="Helical" evidence="1">
    <location>
        <begin position="54"/>
        <end position="72"/>
    </location>
</feature>